<dbReference type="AlphaFoldDB" id="A0A508T5G8"/>
<keyword evidence="2" id="KW-1185">Reference proteome</keyword>
<evidence type="ECO:0000313" key="1">
    <source>
        <dbReference type="EMBL" id="VIO68288.1"/>
    </source>
</evidence>
<reference evidence="1" key="1">
    <citation type="submission" date="2019-02" db="EMBL/GenBank/DDBJ databases">
        <authorList>
            <person name="Pothier F.J."/>
        </authorList>
    </citation>
    <scope>NUCLEOTIDE SEQUENCE</scope>
    <source>
        <strain evidence="1">CI-1B</strain>
    </source>
</reference>
<proteinExistence type="predicted"/>
<evidence type="ECO:0000313" key="2">
    <source>
        <dbReference type="Proteomes" id="UP000328092"/>
    </source>
</evidence>
<dbReference type="EMBL" id="CAADFC020000006">
    <property type="protein sequence ID" value="VIO68288.1"/>
    <property type="molecule type" value="Genomic_DNA"/>
</dbReference>
<sequence>MFERHDLPGQGCEFADTIPDLRALRNKVVIRIDHQQCRDLFVVCQMSHSFVFHAGSMGINVRNE</sequence>
<comment type="caution">
    <text evidence="1">The sequence shown here is derived from an EMBL/GenBank/DDBJ whole genome shotgun (WGS) entry which is preliminary data.</text>
</comment>
<gene>
    <name evidence="1" type="ORF">CI1B_20480</name>
</gene>
<dbReference type="Proteomes" id="UP000328092">
    <property type="component" value="Unassembled WGS sequence"/>
</dbReference>
<protein>
    <submittedName>
        <fullName evidence="1">Uncharacterized protein</fullName>
    </submittedName>
</protein>
<accession>A0A508T5G8</accession>
<name>A0A508T5G8_9BRAD</name>
<organism evidence="1 2">
    <name type="scientific">Bradyrhizobium ivorense</name>
    <dbReference type="NCBI Taxonomy" id="2511166"/>
    <lineage>
        <taxon>Bacteria</taxon>
        <taxon>Pseudomonadati</taxon>
        <taxon>Pseudomonadota</taxon>
        <taxon>Alphaproteobacteria</taxon>
        <taxon>Hyphomicrobiales</taxon>
        <taxon>Nitrobacteraceae</taxon>
        <taxon>Bradyrhizobium</taxon>
    </lineage>
</organism>